<organism evidence="1 2">
    <name type="scientific">Vespula squamosa</name>
    <name type="common">Southern yellow jacket</name>
    <name type="synonym">Wasp</name>
    <dbReference type="NCBI Taxonomy" id="30214"/>
    <lineage>
        <taxon>Eukaryota</taxon>
        <taxon>Metazoa</taxon>
        <taxon>Ecdysozoa</taxon>
        <taxon>Arthropoda</taxon>
        <taxon>Hexapoda</taxon>
        <taxon>Insecta</taxon>
        <taxon>Pterygota</taxon>
        <taxon>Neoptera</taxon>
        <taxon>Endopterygota</taxon>
        <taxon>Hymenoptera</taxon>
        <taxon>Apocrita</taxon>
        <taxon>Aculeata</taxon>
        <taxon>Vespoidea</taxon>
        <taxon>Vespidae</taxon>
        <taxon>Vespinae</taxon>
        <taxon>Vespula</taxon>
    </lineage>
</organism>
<dbReference type="AlphaFoldDB" id="A0ABD2BHR4"/>
<sequence>MKYFGNVKFISKPLQTAVNNCGEICIMTNSSVEYKLPYKIKPLLKSNDAKSYAFGCIHEFLRTIIVISGLADIFEHCFNSLAVERANF</sequence>
<keyword evidence="2" id="KW-1185">Reference proteome</keyword>
<reference evidence="1 2" key="1">
    <citation type="journal article" date="2024" name="Ann. Entomol. Soc. Am.">
        <title>Genomic analyses of the southern and eastern yellowjacket wasps (Hymenoptera: Vespidae) reveal evolutionary signatures of social life.</title>
        <authorList>
            <person name="Catto M.A."/>
            <person name="Caine P.B."/>
            <person name="Orr S.E."/>
            <person name="Hunt B.G."/>
            <person name="Goodisman M.A.D."/>
        </authorList>
    </citation>
    <scope>NUCLEOTIDE SEQUENCE [LARGE SCALE GENOMIC DNA]</scope>
    <source>
        <strain evidence="1">233</strain>
        <tissue evidence="1">Head and thorax</tissue>
    </source>
</reference>
<evidence type="ECO:0000313" key="2">
    <source>
        <dbReference type="Proteomes" id="UP001607302"/>
    </source>
</evidence>
<dbReference type="EMBL" id="JAUDFV010000093">
    <property type="protein sequence ID" value="KAL2732175.1"/>
    <property type="molecule type" value="Genomic_DNA"/>
</dbReference>
<proteinExistence type="predicted"/>
<name>A0ABD2BHR4_VESSQ</name>
<gene>
    <name evidence="1" type="ORF">V1478_004310</name>
</gene>
<protein>
    <submittedName>
        <fullName evidence="1">Odorant receptor 13a-like</fullName>
    </submittedName>
</protein>
<dbReference type="Proteomes" id="UP001607302">
    <property type="component" value="Unassembled WGS sequence"/>
</dbReference>
<evidence type="ECO:0000313" key="1">
    <source>
        <dbReference type="EMBL" id="KAL2732175.1"/>
    </source>
</evidence>
<comment type="caution">
    <text evidence="1">The sequence shown here is derived from an EMBL/GenBank/DDBJ whole genome shotgun (WGS) entry which is preliminary data.</text>
</comment>
<accession>A0ABD2BHR4</accession>